<evidence type="ECO:0000256" key="1">
    <source>
        <dbReference type="SAM" id="Phobius"/>
    </source>
</evidence>
<organism evidence="2 3">
    <name type="scientific">Phyllosticta citribraziliensis</name>
    <dbReference type="NCBI Taxonomy" id="989973"/>
    <lineage>
        <taxon>Eukaryota</taxon>
        <taxon>Fungi</taxon>
        <taxon>Dikarya</taxon>
        <taxon>Ascomycota</taxon>
        <taxon>Pezizomycotina</taxon>
        <taxon>Dothideomycetes</taxon>
        <taxon>Dothideomycetes incertae sedis</taxon>
        <taxon>Botryosphaeriales</taxon>
        <taxon>Phyllostictaceae</taxon>
        <taxon>Phyllosticta</taxon>
    </lineage>
</organism>
<name>A0ABR1LLN4_9PEZI</name>
<dbReference type="Proteomes" id="UP001360953">
    <property type="component" value="Unassembled WGS sequence"/>
</dbReference>
<protein>
    <recommendedName>
        <fullName evidence="4">Secreted protein</fullName>
    </recommendedName>
</protein>
<keyword evidence="3" id="KW-1185">Reference proteome</keyword>
<dbReference type="GeneID" id="92028854"/>
<dbReference type="RefSeq" id="XP_066654522.1">
    <property type="nucleotide sequence ID" value="XM_066795948.1"/>
</dbReference>
<proteinExistence type="predicted"/>
<dbReference type="EMBL" id="JBBPEH010000007">
    <property type="protein sequence ID" value="KAK7536106.1"/>
    <property type="molecule type" value="Genomic_DNA"/>
</dbReference>
<comment type="caution">
    <text evidence="2">The sequence shown here is derived from an EMBL/GenBank/DDBJ whole genome shotgun (WGS) entry which is preliminary data.</text>
</comment>
<accession>A0ABR1LLN4</accession>
<feature type="transmembrane region" description="Helical" evidence="1">
    <location>
        <begin position="21"/>
        <end position="41"/>
    </location>
</feature>
<keyword evidence="1" id="KW-0472">Membrane</keyword>
<keyword evidence="1" id="KW-0812">Transmembrane</keyword>
<sequence length="165" mass="18506">MIAVEPRAKLERHASPTSTMACSWTCLIACAFVVPVGPIALPRMYSDETSSSRVVGPGRAMRDEVVSRVRSGQVACAVRCTASHHTSRRGCLAAQRMAWHWKPHRSVPLRLGRQSVVDFAATWLGFDSHLLLWVSWVIHFSAGRRLLRLLCSVFDDWSPSSFPFW</sequence>
<evidence type="ECO:0008006" key="4">
    <source>
        <dbReference type="Google" id="ProtNLM"/>
    </source>
</evidence>
<gene>
    <name evidence="2" type="ORF">J3D65DRAFT_403743</name>
</gene>
<reference evidence="2 3" key="1">
    <citation type="submission" date="2024-04" db="EMBL/GenBank/DDBJ databases">
        <title>Phyllosticta paracitricarpa is synonymous to the EU quarantine fungus P. citricarpa based on phylogenomic analyses.</title>
        <authorList>
            <consortium name="Lawrence Berkeley National Laboratory"/>
            <person name="Van ingen-buijs V.A."/>
            <person name="Van westerhoven A.C."/>
            <person name="Haridas S."/>
            <person name="Skiadas P."/>
            <person name="Martin F."/>
            <person name="Groenewald J.Z."/>
            <person name="Crous P.W."/>
            <person name="Seidl M.F."/>
        </authorList>
    </citation>
    <scope>NUCLEOTIDE SEQUENCE [LARGE SCALE GENOMIC DNA]</scope>
    <source>
        <strain evidence="2 3">CPC 17464</strain>
    </source>
</reference>
<evidence type="ECO:0000313" key="3">
    <source>
        <dbReference type="Proteomes" id="UP001360953"/>
    </source>
</evidence>
<keyword evidence="1" id="KW-1133">Transmembrane helix</keyword>
<evidence type="ECO:0000313" key="2">
    <source>
        <dbReference type="EMBL" id="KAK7536106.1"/>
    </source>
</evidence>